<gene>
    <name evidence="17" type="primary">nirK</name>
    <name evidence="17" type="ORF">CRI94_01435</name>
</gene>
<dbReference type="FunFam" id="2.60.40.420:FF:000093">
    <property type="entry name" value="Copper-containing nitrite reductase"/>
    <property type="match status" value="1"/>
</dbReference>
<comment type="caution">
    <text evidence="17">The sequence shown here is derived from an EMBL/GenBank/DDBJ whole genome shotgun (WGS) entry which is preliminary data.</text>
</comment>
<feature type="binding site" description="type 1 copper site" evidence="12">
    <location>
        <position position="319"/>
    </location>
    <ligand>
        <name>Cu cation</name>
        <dbReference type="ChEBI" id="CHEBI:23378"/>
        <label>1</label>
    </ligand>
</feature>
<evidence type="ECO:0000256" key="9">
    <source>
        <dbReference type="ARBA" id="ARBA00023002"/>
    </source>
</evidence>
<evidence type="ECO:0000256" key="10">
    <source>
        <dbReference type="ARBA" id="ARBA00023008"/>
    </source>
</evidence>
<evidence type="ECO:0000256" key="14">
    <source>
        <dbReference type="SAM" id="SignalP"/>
    </source>
</evidence>
<comment type="subunit">
    <text evidence="4">Homotrimer.</text>
</comment>
<feature type="chain" id="PRO_5012427856" description="Copper-containing nitrite reductase" evidence="14">
    <location>
        <begin position="31"/>
        <end position="374"/>
    </location>
</feature>
<keyword evidence="9" id="KW-0560">Oxidoreductase</keyword>
<dbReference type="OrthoDB" id="9811395at2"/>
<feature type="binding site" description="type 1 copper site" evidence="12">
    <location>
        <position position="177"/>
    </location>
    <ligand>
        <name>Cu cation</name>
        <dbReference type="ChEBI" id="CHEBI:23378"/>
        <label>1</label>
    </ligand>
</feature>
<evidence type="ECO:0000256" key="12">
    <source>
        <dbReference type="PIRSR" id="PIRSR601287-1"/>
    </source>
</evidence>
<keyword evidence="18" id="KW-1185">Reference proteome</keyword>
<dbReference type="InterPro" id="IPR008972">
    <property type="entry name" value="Cupredoxin"/>
</dbReference>
<organism evidence="17 18">
    <name type="scientific">Longibacter salinarum</name>
    <dbReference type="NCBI Taxonomy" id="1850348"/>
    <lineage>
        <taxon>Bacteria</taxon>
        <taxon>Pseudomonadati</taxon>
        <taxon>Rhodothermota</taxon>
        <taxon>Rhodothermia</taxon>
        <taxon>Rhodothermales</taxon>
        <taxon>Salisaetaceae</taxon>
        <taxon>Longibacter</taxon>
    </lineage>
</organism>
<dbReference type="PANTHER" id="PTHR11709">
    <property type="entry name" value="MULTI-COPPER OXIDASE"/>
    <property type="match status" value="1"/>
</dbReference>
<proteinExistence type="inferred from homology"/>
<feature type="domain" description="Plastocyanin-like" evidence="15">
    <location>
        <begin position="232"/>
        <end position="316"/>
    </location>
</feature>
<evidence type="ECO:0000256" key="2">
    <source>
        <dbReference type="ARBA" id="ARBA00001973"/>
    </source>
</evidence>
<keyword evidence="14" id="KW-0732">Signal</keyword>
<dbReference type="NCBIfam" id="TIGR02376">
    <property type="entry name" value="Cu_nitrite_red"/>
    <property type="match status" value="1"/>
</dbReference>
<evidence type="ECO:0000256" key="7">
    <source>
        <dbReference type="ARBA" id="ARBA00022723"/>
    </source>
</evidence>
<dbReference type="CDD" id="cd04208">
    <property type="entry name" value="CuRO_2_CuNIR"/>
    <property type="match status" value="1"/>
</dbReference>
<dbReference type="EMBL" id="PDEQ01000001">
    <property type="protein sequence ID" value="PEN14983.1"/>
    <property type="molecule type" value="Genomic_DNA"/>
</dbReference>
<keyword evidence="7 12" id="KW-0479">Metal-binding</keyword>
<dbReference type="InterPro" id="IPR045087">
    <property type="entry name" value="Cu-oxidase_fam"/>
</dbReference>
<evidence type="ECO:0000256" key="13">
    <source>
        <dbReference type="SAM" id="MobiDB-lite"/>
    </source>
</evidence>
<feature type="binding site" description="type 1 copper site" evidence="12">
    <location>
        <position position="163"/>
    </location>
    <ligand>
        <name>Cu cation</name>
        <dbReference type="ChEBI" id="CHEBI:23378"/>
        <label>1</label>
    </ligand>
</feature>
<comment type="cofactor">
    <cofactor evidence="2 12">
        <name>Cu(2+)</name>
        <dbReference type="ChEBI" id="CHEBI:29036"/>
    </cofactor>
</comment>
<evidence type="ECO:0000256" key="4">
    <source>
        <dbReference type="ARBA" id="ARBA00011233"/>
    </source>
</evidence>
<dbReference type="InterPro" id="IPR001287">
    <property type="entry name" value="NO2-reductase_Cu"/>
</dbReference>
<feature type="binding site" description="type 1 copper site" evidence="12">
    <location>
        <position position="172"/>
    </location>
    <ligand>
        <name>Cu cation</name>
        <dbReference type="ChEBI" id="CHEBI:23378"/>
        <label>1</label>
    </ligand>
</feature>
<dbReference type="Pfam" id="PF07732">
    <property type="entry name" value="Cu-oxidase_3"/>
    <property type="match status" value="1"/>
</dbReference>
<evidence type="ECO:0000256" key="11">
    <source>
        <dbReference type="ARBA" id="ARBA00049340"/>
    </source>
</evidence>
<dbReference type="InterPro" id="IPR011707">
    <property type="entry name" value="Cu-oxidase-like_N"/>
</dbReference>
<feature type="compositionally biased region" description="Low complexity" evidence="13">
    <location>
        <begin position="356"/>
        <end position="368"/>
    </location>
</feature>
<dbReference type="EC" id="1.7.2.1" evidence="5"/>
<evidence type="ECO:0000256" key="6">
    <source>
        <dbReference type="ARBA" id="ARBA00017290"/>
    </source>
</evidence>
<dbReference type="PANTHER" id="PTHR11709:SF394">
    <property type="entry name" value="FI03373P-RELATED"/>
    <property type="match status" value="1"/>
</dbReference>
<dbReference type="Gene3D" id="2.60.40.420">
    <property type="entry name" value="Cupredoxins - blue copper proteins"/>
    <property type="match status" value="2"/>
</dbReference>
<sequence>MQRACLPPTSLLSTLFALLLLGTFPLSSSAQTNPNDVYLPPIEGEEVAVLTDAPEVPAPITRDYATRMIVNLDVIETVDEIAPGVEYNVWTFGGEVPGKFIRVREGDMVEFHMRNMPDSRMPHNIDLHAVTGTGGGAHATLVPPGKEAVMEFRALKPGLYVYHCATTPVGMHIANGMYGLILVEPKEGLPEVDREYYVMQSEFYTVGKHGEKGLQQFDLQKAIDENPEYVVFNGGKGKMTGTGAIEASPGERVRLFVGNGGPNLASSFHVIGEMFDNVYGEAGTRVTQNNVQTTTVPPGGAAVVDFKVDVPGTYTLVDHAIFRAFNKGAIGILKVEGEKDPNIFSGQTEVNDVKPTTSDAKATDSSTESGRKKR</sequence>
<evidence type="ECO:0000313" key="17">
    <source>
        <dbReference type="EMBL" id="PEN14983.1"/>
    </source>
</evidence>
<feature type="region of interest" description="Disordered" evidence="13">
    <location>
        <begin position="341"/>
        <end position="374"/>
    </location>
</feature>
<evidence type="ECO:0000256" key="3">
    <source>
        <dbReference type="ARBA" id="ARBA00010609"/>
    </source>
</evidence>
<evidence type="ECO:0000259" key="16">
    <source>
        <dbReference type="Pfam" id="PF07732"/>
    </source>
</evidence>
<dbReference type="GO" id="GO:0005507">
    <property type="term" value="F:copper ion binding"/>
    <property type="evidence" value="ECO:0007669"/>
    <property type="project" value="InterPro"/>
</dbReference>
<protein>
    <recommendedName>
        <fullName evidence="6">Copper-containing nitrite reductase</fullName>
        <ecNumber evidence="5">1.7.2.1</ecNumber>
    </recommendedName>
</protein>
<dbReference type="PRINTS" id="PR00695">
    <property type="entry name" value="CUNO2RDTASE"/>
</dbReference>
<evidence type="ECO:0000259" key="15">
    <source>
        <dbReference type="Pfam" id="PF07731"/>
    </source>
</evidence>
<comment type="catalytic activity">
    <reaction evidence="11">
        <text>nitric oxide + Fe(III)-[cytochrome c] + H2O = Fe(II)-[cytochrome c] + nitrite + 2 H(+)</text>
        <dbReference type="Rhea" id="RHEA:15233"/>
        <dbReference type="Rhea" id="RHEA-COMP:10350"/>
        <dbReference type="Rhea" id="RHEA-COMP:14399"/>
        <dbReference type="ChEBI" id="CHEBI:15377"/>
        <dbReference type="ChEBI" id="CHEBI:15378"/>
        <dbReference type="ChEBI" id="CHEBI:16301"/>
        <dbReference type="ChEBI" id="CHEBI:16480"/>
        <dbReference type="ChEBI" id="CHEBI:29033"/>
        <dbReference type="ChEBI" id="CHEBI:29034"/>
        <dbReference type="EC" id="1.7.2.1"/>
    </reaction>
</comment>
<evidence type="ECO:0000313" key="18">
    <source>
        <dbReference type="Proteomes" id="UP000220102"/>
    </source>
</evidence>
<accession>A0A2A8D2E0</accession>
<feature type="domain" description="Plastocyanin-like" evidence="16">
    <location>
        <begin position="83"/>
        <end position="187"/>
    </location>
</feature>
<dbReference type="Pfam" id="PF07731">
    <property type="entry name" value="Cu-oxidase_2"/>
    <property type="match status" value="1"/>
</dbReference>
<dbReference type="SUPFAM" id="SSF49503">
    <property type="entry name" value="Cupredoxins"/>
    <property type="match status" value="2"/>
</dbReference>
<feature type="signal peptide" evidence="14">
    <location>
        <begin position="1"/>
        <end position="30"/>
    </location>
</feature>
<feature type="binding site" description="type 1 copper site" evidence="12">
    <location>
        <position position="164"/>
    </location>
    <ligand>
        <name>Cu cation</name>
        <dbReference type="ChEBI" id="CHEBI:23378"/>
        <label>1</label>
    </ligand>
</feature>
<keyword evidence="10 12" id="KW-0186">Copper</keyword>
<evidence type="ECO:0000256" key="5">
    <source>
        <dbReference type="ARBA" id="ARBA00011882"/>
    </source>
</evidence>
<dbReference type="InterPro" id="IPR011706">
    <property type="entry name" value="Cu-oxidase_C"/>
</dbReference>
<dbReference type="GO" id="GO:0050421">
    <property type="term" value="F:nitrite reductase (NO-forming) activity"/>
    <property type="evidence" value="ECO:0007669"/>
    <property type="project" value="UniProtKB-EC"/>
</dbReference>
<comment type="similarity">
    <text evidence="3">Belongs to the multicopper oxidase family.</text>
</comment>
<name>A0A2A8D2E0_9BACT</name>
<dbReference type="AlphaFoldDB" id="A0A2A8D2E0"/>
<keyword evidence="8" id="KW-0677">Repeat</keyword>
<reference evidence="17 18" key="1">
    <citation type="submission" date="2017-10" db="EMBL/GenBank/DDBJ databases">
        <title>Draft genome of Longibacter Salinarum.</title>
        <authorList>
            <person name="Goh K.M."/>
            <person name="Shamsir M.S."/>
            <person name="Lim S.W."/>
        </authorList>
    </citation>
    <scope>NUCLEOTIDE SEQUENCE [LARGE SCALE GENOMIC DNA]</scope>
    <source>
        <strain evidence="17 18">KCTC 52045</strain>
    </source>
</reference>
<dbReference type="Proteomes" id="UP000220102">
    <property type="component" value="Unassembled WGS sequence"/>
</dbReference>
<comment type="cofactor">
    <cofactor evidence="1 12">
        <name>Cu(+)</name>
        <dbReference type="ChEBI" id="CHEBI:49552"/>
    </cofactor>
</comment>
<evidence type="ECO:0000256" key="1">
    <source>
        <dbReference type="ARBA" id="ARBA00001960"/>
    </source>
</evidence>
<evidence type="ECO:0000256" key="8">
    <source>
        <dbReference type="ARBA" id="ARBA00022737"/>
    </source>
</evidence>
<dbReference type="CDD" id="cd11020">
    <property type="entry name" value="CuRO_1_CuNIR"/>
    <property type="match status" value="1"/>
</dbReference>
<feature type="binding site" description="type 1 copper site" evidence="12">
    <location>
        <position position="128"/>
    </location>
    <ligand>
        <name>Cu cation</name>
        <dbReference type="ChEBI" id="CHEBI:23378"/>
        <label>1</label>
    </ligand>
</feature>
<feature type="binding site" description="type 1 copper site" evidence="12">
    <location>
        <position position="123"/>
    </location>
    <ligand>
        <name>Cu cation</name>
        <dbReference type="ChEBI" id="CHEBI:23378"/>
        <label>1</label>
    </ligand>
</feature>